<sequence>MELHELADRLRPYLGATFPGSEVGRVSVEGDREVLFVIGLPPEDGQPIYPCHKAHGVPGEDQLADGAIYVRDHSNTRTANAGEIMGLMERARGVPRHPITLDIDLLGTIHRVDRVSETLDRLYDLEEQRYIESSSKEKRPPLPGYIPSGLFGDTVMPTTEDRATRLDVWKQARPEHIEAGRARLLGVALGGVGPCVVSRDRFVARPEIILTFHDCEVGYPVGWGQRGKNGEVTLTPESLRPNVEWRTDVDDYVVVARDPQATSVLVTWVLTEDSSDLTTRGEIVVPAGTLVDAAELVTRTFLNED</sequence>
<evidence type="ECO:0000256" key="1">
    <source>
        <dbReference type="SAM" id="MobiDB-lite"/>
    </source>
</evidence>
<organism evidence="2 3">
    <name type="scientific">Prauserella salsuginis</name>
    <dbReference type="NCBI Taxonomy" id="387889"/>
    <lineage>
        <taxon>Bacteria</taxon>
        <taxon>Bacillati</taxon>
        <taxon>Actinomycetota</taxon>
        <taxon>Actinomycetes</taxon>
        <taxon>Pseudonocardiales</taxon>
        <taxon>Pseudonocardiaceae</taxon>
        <taxon>Prauserella</taxon>
        <taxon>Prauserella salsuginis group</taxon>
    </lineage>
</organism>
<proteinExistence type="predicted"/>
<evidence type="ECO:0000313" key="2">
    <source>
        <dbReference type="EMBL" id="MFD6792578.1"/>
    </source>
</evidence>
<dbReference type="Proteomes" id="UP001598673">
    <property type="component" value="Unassembled WGS sequence"/>
</dbReference>
<gene>
    <name evidence="2" type="ORF">ACFWGY_04520</name>
</gene>
<dbReference type="RefSeq" id="WP_258936864.1">
    <property type="nucleotide sequence ID" value="NZ_JANBBF010000010.1"/>
</dbReference>
<feature type="region of interest" description="Disordered" evidence="1">
    <location>
        <begin position="133"/>
        <end position="153"/>
    </location>
</feature>
<dbReference type="EMBL" id="JBHXCV010000002">
    <property type="protein sequence ID" value="MFD6792578.1"/>
    <property type="molecule type" value="Genomic_DNA"/>
</dbReference>
<evidence type="ECO:0000313" key="3">
    <source>
        <dbReference type="Proteomes" id="UP001598673"/>
    </source>
</evidence>
<name>A0ABW6G074_9PSEU</name>
<keyword evidence="3" id="KW-1185">Reference proteome</keyword>
<accession>A0ABW6G074</accession>
<reference evidence="2 3" key="1">
    <citation type="submission" date="2024-09" db="EMBL/GenBank/DDBJ databases">
        <title>The Natural Products Discovery Center: Release of the First 8490 Sequenced Strains for Exploring Actinobacteria Biosynthetic Diversity.</title>
        <authorList>
            <person name="Kalkreuter E."/>
            <person name="Kautsar S.A."/>
            <person name="Yang D."/>
            <person name="Bader C.D."/>
            <person name="Teijaro C.N."/>
            <person name="Fluegel L."/>
            <person name="Davis C.M."/>
            <person name="Simpson J.R."/>
            <person name="Lauterbach L."/>
            <person name="Steele A.D."/>
            <person name="Gui C."/>
            <person name="Meng S."/>
            <person name="Li G."/>
            <person name="Viehrig K."/>
            <person name="Ye F."/>
            <person name="Su P."/>
            <person name="Kiefer A.F."/>
            <person name="Nichols A."/>
            <person name="Cepeda A.J."/>
            <person name="Yan W."/>
            <person name="Fan B."/>
            <person name="Jiang Y."/>
            <person name="Adhikari A."/>
            <person name="Zheng C.-J."/>
            <person name="Schuster L."/>
            <person name="Cowan T.M."/>
            <person name="Smanski M.J."/>
            <person name="Chevrette M.G."/>
            <person name="De Carvalho L.P.S."/>
            <person name="Shen B."/>
        </authorList>
    </citation>
    <scope>NUCLEOTIDE SEQUENCE [LARGE SCALE GENOMIC DNA]</scope>
    <source>
        <strain evidence="2 3">NPDC060353</strain>
    </source>
</reference>
<comment type="caution">
    <text evidence="2">The sequence shown here is derived from an EMBL/GenBank/DDBJ whole genome shotgun (WGS) entry which is preliminary data.</text>
</comment>
<protein>
    <submittedName>
        <fullName evidence="2">Uncharacterized protein</fullName>
    </submittedName>
</protein>